<dbReference type="SUPFAM" id="SSF47661">
    <property type="entry name" value="t-snare proteins"/>
    <property type="match status" value="1"/>
</dbReference>
<dbReference type="PANTHER" id="PTHR19957">
    <property type="entry name" value="SYNTAXIN"/>
    <property type="match status" value="1"/>
</dbReference>
<sequence length="416" mass="46317">MASSSSRALPSLGYRPALGLSKLRRRVRAPCTDPPLSSRRPASVHPSAAGMAAQGSSSSALLTIEPACRSRTLLFLSYRDSSSRPRRRLKPYYDDDDGSSYPPARYDRKGKQRARAGAGDEDRTGLLAHANGSNGYHETIDMDDTLPPKWMDHVDRVEEFLERAKPKMAQLDKLHARHLLPSFVDRSPEEREIEVLTSDITNDFRQAHAAIQRVTLLAKSMAADSSSSTDIVVIQNVRTALASKLQDVSSVFRKRQSNYLKQLKGYELRNQDLYAATGQNESASTQAAVDDDVKLSQNELQSQSLFMREEEQTAAIQQRDQEIANIARSITDLADLFKDLSSIVIDQGTMLDRIDYNVEQMAVDVKASVEELQTAMSYQRRSGKCRIIFLLVLLIVGAVIVLIYKPRRRGPPAAPP</sequence>
<dbReference type="InParanoid" id="G7DUC0"/>
<comment type="similarity">
    <text evidence="2">Belongs to the syntaxin family.</text>
</comment>
<dbReference type="AlphaFoldDB" id="G7DUC0"/>
<comment type="subcellular location">
    <subcellularLocation>
        <location evidence="1">Golgi apparatus membrane</location>
        <topology evidence="1">Single-pass type IV membrane protein</topology>
    </subcellularLocation>
</comment>
<feature type="region of interest" description="Disordered" evidence="10">
    <location>
        <begin position="85"/>
        <end position="132"/>
    </location>
</feature>
<dbReference type="InterPro" id="IPR045242">
    <property type="entry name" value="Syntaxin"/>
</dbReference>
<keyword evidence="9 11" id="KW-0472">Membrane</keyword>
<dbReference type="Gene3D" id="1.20.58.70">
    <property type="match status" value="1"/>
</dbReference>
<name>G7DUC0_MIXOS</name>
<dbReference type="PROSITE" id="PS50192">
    <property type="entry name" value="T_SNARE"/>
    <property type="match status" value="1"/>
</dbReference>
<dbReference type="HOGENOM" id="CLU_038177_0_0_1"/>
<dbReference type="SMART" id="SM00397">
    <property type="entry name" value="t_SNARE"/>
    <property type="match status" value="1"/>
</dbReference>
<evidence type="ECO:0000256" key="10">
    <source>
        <dbReference type="SAM" id="MobiDB-lite"/>
    </source>
</evidence>
<evidence type="ECO:0000256" key="6">
    <source>
        <dbReference type="ARBA" id="ARBA00022989"/>
    </source>
</evidence>
<keyword evidence="5" id="KW-0653">Protein transport</keyword>
<dbReference type="PANTHER" id="PTHR19957:SF83">
    <property type="entry name" value="SYNTAXIN-16"/>
    <property type="match status" value="1"/>
</dbReference>
<accession>G7DUC0</accession>
<evidence type="ECO:0000256" key="1">
    <source>
        <dbReference type="ARBA" id="ARBA00004409"/>
    </source>
</evidence>
<protein>
    <recommendedName>
        <fullName evidence="12">t-SNARE coiled-coil homology domain-containing protein</fullName>
    </recommendedName>
</protein>
<evidence type="ECO:0000313" key="13">
    <source>
        <dbReference type="EMBL" id="GAA94180.1"/>
    </source>
</evidence>
<dbReference type="GO" id="GO:0006886">
    <property type="term" value="P:intracellular protein transport"/>
    <property type="evidence" value="ECO:0007669"/>
    <property type="project" value="InterPro"/>
</dbReference>
<keyword evidence="6 11" id="KW-1133">Transmembrane helix</keyword>
<dbReference type="Proteomes" id="UP000009131">
    <property type="component" value="Unassembled WGS sequence"/>
</dbReference>
<dbReference type="GO" id="GO:0000139">
    <property type="term" value="C:Golgi membrane"/>
    <property type="evidence" value="ECO:0007669"/>
    <property type="project" value="UniProtKB-SubCell"/>
</dbReference>
<dbReference type="InterPro" id="IPR000727">
    <property type="entry name" value="T_SNARE_dom"/>
</dbReference>
<dbReference type="FunCoup" id="G7DUC0">
    <property type="interactions" value="400"/>
</dbReference>
<dbReference type="CDD" id="cd15845">
    <property type="entry name" value="SNARE_syntaxin16"/>
    <property type="match status" value="1"/>
</dbReference>
<evidence type="ECO:0000256" key="11">
    <source>
        <dbReference type="SAM" id="Phobius"/>
    </source>
</evidence>
<evidence type="ECO:0000256" key="4">
    <source>
        <dbReference type="ARBA" id="ARBA00022692"/>
    </source>
</evidence>
<dbReference type="OrthoDB" id="10251371at2759"/>
<evidence type="ECO:0000256" key="7">
    <source>
        <dbReference type="ARBA" id="ARBA00023034"/>
    </source>
</evidence>
<keyword evidence="7" id="KW-0333">Golgi apparatus</keyword>
<dbReference type="eggNOG" id="KOG0809">
    <property type="taxonomic scope" value="Eukaryota"/>
</dbReference>
<dbReference type="GO" id="GO:0031201">
    <property type="term" value="C:SNARE complex"/>
    <property type="evidence" value="ECO:0007669"/>
    <property type="project" value="TreeGrafter"/>
</dbReference>
<evidence type="ECO:0000256" key="8">
    <source>
        <dbReference type="ARBA" id="ARBA00023054"/>
    </source>
</evidence>
<organism evidence="13 14">
    <name type="scientific">Mixia osmundae (strain CBS 9802 / IAM 14324 / JCM 22182 / KY 12970)</name>
    <dbReference type="NCBI Taxonomy" id="764103"/>
    <lineage>
        <taxon>Eukaryota</taxon>
        <taxon>Fungi</taxon>
        <taxon>Dikarya</taxon>
        <taxon>Basidiomycota</taxon>
        <taxon>Pucciniomycotina</taxon>
        <taxon>Mixiomycetes</taxon>
        <taxon>Mixiales</taxon>
        <taxon>Mixiaceae</taxon>
        <taxon>Mixia</taxon>
    </lineage>
</organism>
<feature type="region of interest" description="Disordered" evidence="10">
    <location>
        <begin position="23"/>
        <end position="51"/>
    </location>
</feature>
<reference evidence="13 14" key="2">
    <citation type="journal article" date="2012" name="Open Biol.">
        <title>Characteristics of nucleosomes and linker DNA regions on the genome of the basidiomycete Mixia osmundae revealed by mono- and dinucleosome mapping.</title>
        <authorList>
            <person name="Nishida H."/>
            <person name="Kondo S."/>
            <person name="Matsumoto T."/>
            <person name="Suzuki Y."/>
            <person name="Yoshikawa H."/>
            <person name="Taylor T.D."/>
            <person name="Sugiyama J."/>
        </authorList>
    </citation>
    <scope>NUCLEOTIDE SEQUENCE [LARGE SCALE GENOMIC DNA]</scope>
    <source>
        <strain evidence="14">CBS 9802 / IAM 14324 / JCM 22182 / KY 12970</strain>
    </source>
</reference>
<dbReference type="InterPro" id="IPR010989">
    <property type="entry name" value="SNARE"/>
</dbReference>
<keyword evidence="8" id="KW-0175">Coiled coil</keyword>
<keyword evidence="3" id="KW-0813">Transport</keyword>
<dbReference type="GO" id="GO:0006906">
    <property type="term" value="P:vesicle fusion"/>
    <property type="evidence" value="ECO:0007669"/>
    <property type="project" value="TreeGrafter"/>
</dbReference>
<evidence type="ECO:0000256" key="9">
    <source>
        <dbReference type="ARBA" id="ARBA00023136"/>
    </source>
</evidence>
<feature type="transmembrane region" description="Helical" evidence="11">
    <location>
        <begin position="387"/>
        <end position="404"/>
    </location>
</feature>
<dbReference type="PROSITE" id="PS00914">
    <property type="entry name" value="SYNTAXIN"/>
    <property type="match status" value="1"/>
</dbReference>
<dbReference type="GO" id="GO:0000149">
    <property type="term" value="F:SNARE binding"/>
    <property type="evidence" value="ECO:0007669"/>
    <property type="project" value="TreeGrafter"/>
</dbReference>
<dbReference type="STRING" id="764103.G7DUC0"/>
<dbReference type="Pfam" id="PF05739">
    <property type="entry name" value="SNARE"/>
    <property type="match status" value="1"/>
</dbReference>
<dbReference type="GO" id="GO:0005484">
    <property type="term" value="F:SNAP receptor activity"/>
    <property type="evidence" value="ECO:0007669"/>
    <property type="project" value="InterPro"/>
</dbReference>
<gene>
    <name evidence="13" type="primary">Mo00828</name>
    <name evidence="13" type="ORF">E5Q_00828</name>
</gene>
<feature type="domain" description="T-SNARE coiled-coil homology" evidence="12">
    <location>
        <begin position="313"/>
        <end position="375"/>
    </location>
</feature>
<keyword evidence="14" id="KW-1185">Reference proteome</keyword>
<dbReference type="EMBL" id="BABT02000028">
    <property type="protein sequence ID" value="GAA94180.1"/>
    <property type="molecule type" value="Genomic_DNA"/>
</dbReference>
<evidence type="ECO:0000256" key="5">
    <source>
        <dbReference type="ARBA" id="ARBA00022927"/>
    </source>
</evidence>
<reference evidence="13 14" key="1">
    <citation type="journal article" date="2011" name="J. Gen. Appl. Microbiol.">
        <title>Draft genome sequencing of the enigmatic basidiomycete Mixia osmundae.</title>
        <authorList>
            <person name="Nishida H."/>
            <person name="Nagatsuka Y."/>
            <person name="Sugiyama J."/>
        </authorList>
    </citation>
    <scope>NUCLEOTIDE SEQUENCE [LARGE SCALE GENOMIC DNA]</scope>
    <source>
        <strain evidence="14">CBS 9802 / IAM 14324 / JCM 22182 / KY 12970</strain>
    </source>
</reference>
<evidence type="ECO:0000313" key="14">
    <source>
        <dbReference type="Proteomes" id="UP000009131"/>
    </source>
</evidence>
<evidence type="ECO:0000256" key="3">
    <source>
        <dbReference type="ARBA" id="ARBA00022448"/>
    </source>
</evidence>
<keyword evidence="4 11" id="KW-0812">Transmembrane</keyword>
<comment type="caution">
    <text evidence="13">The sequence shown here is derived from an EMBL/GenBank/DDBJ whole genome shotgun (WGS) entry which is preliminary data.</text>
</comment>
<evidence type="ECO:0000259" key="12">
    <source>
        <dbReference type="PROSITE" id="PS50192"/>
    </source>
</evidence>
<dbReference type="InterPro" id="IPR006012">
    <property type="entry name" value="Syntaxin/epimorphin_CS"/>
</dbReference>
<dbReference type="GO" id="GO:0048278">
    <property type="term" value="P:vesicle docking"/>
    <property type="evidence" value="ECO:0007669"/>
    <property type="project" value="TreeGrafter"/>
</dbReference>
<proteinExistence type="inferred from homology"/>
<evidence type="ECO:0000256" key="2">
    <source>
        <dbReference type="ARBA" id="ARBA00009063"/>
    </source>
</evidence>